<reference evidence="2" key="1">
    <citation type="submission" date="2020-09" db="EMBL/GenBank/DDBJ databases">
        <authorList>
            <person name="Kikuchi T."/>
        </authorList>
    </citation>
    <scope>NUCLEOTIDE SEQUENCE</scope>
    <source>
        <strain evidence="2">Ka4C1</strain>
    </source>
</reference>
<evidence type="ECO:0000313" key="3">
    <source>
        <dbReference type="Proteomes" id="UP000659654"/>
    </source>
</evidence>
<sequence>MDSIVTALGTSFPLPGLSVMDQQIKEENGSDSGNDSKTATKGGRLRAPRWKDLKEELESGDLRREPVTGEVAKYIDRIFDVRTNQPLYFFCKLCNRVFVHNNSSSSNRRHLRETHGLKISRCFGDGPGNESGLQFDLNSTGMECSGEDENVCLDAPIVPDWSTQTTSGEILNRFLVEAEQLHKQEAEKQKEYEITFPEVTSRASQSITPPPIQEKEKPKPKEILKMQTLKNRPVLKPISMIKPTIKRRKPRLQLLRERLLAARARKENALALKALAEANRIKMETMLAVHRAGFIRAVDANGQMTLKKVSPAPEVIADSDYDMSMDEGNFREVQDVLEED</sequence>
<proteinExistence type="predicted"/>
<accession>A0A7I8X3Y3</accession>
<dbReference type="EMBL" id="CAJFDI010000006">
    <property type="protein sequence ID" value="CAD5233436.1"/>
    <property type="molecule type" value="Genomic_DNA"/>
</dbReference>
<feature type="compositionally biased region" description="Polar residues" evidence="1">
    <location>
        <begin position="30"/>
        <end position="39"/>
    </location>
</feature>
<dbReference type="OrthoDB" id="10452018at2759"/>
<comment type="caution">
    <text evidence="2">The sequence shown here is derived from an EMBL/GenBank/DDBJ whole genome shotgun (WGS) entry which is preliminary data.</text>
</comment>
<keyword evidence="3" id="KW-1185">Reference proteome</keyword>
<name>A0A7I8X3Y3_BURXY</name>
<gene>
    <name evidence="2" type="ORF">BXYJ_LOCUS13527</name>
</gene>
<dbReference type="AlphaFoldDB" id="A0A7I8X3Y3"/>
<dbReference type="EMBL" id="CAJFCV020000006">
    <property type="protein sequence ID" value="CAG9128505.1"/>
    <property type="molecule type" value="Genomic_DNA"/>
</dbReference>
<feature type="region of interest" description="Disordered" evidence="1">
    <location>
        <begin position="26"/>
        <end position="50"/>
    </location>
</feature>
<evidence type="ECO:0000313" key="2">
    <source>
        <dbReference type="EMBL" id="CAD5233436.1"/>
    </source>
</evidence>
<evidence type="ECO:0000256" key="1">
    <source>
        <dbReference type="SAM" id="MobiDB-lite"/>
    </source>
</evidence>
<protein>
    <submittedName>
        <fullName evidence="2">(pine wood nematode) hypothetical protein</fullName>
    </submittedName>
</protein>
<organism evidence="2 3">
    <name type="scientific">Bursaphelenchus xylophilus</name>
    <name type="common">Pinewood nematode worm</name>
    <name type="synonym">Aphelenchoides xylophilus</name>
    <dbReference type="NCBI Taxonomy" id="6326"/>
    <lineage>
        <taxon>Eukaryota</taxon>
        <taxon>Metazoa</taxon>
        <taxon>Ecdysozoa</taxon>
        <taxon>Nematoda</taxon>
        <taxon>Chromadorea</taxon>
        <taxon>Rhabditida</taxon>
        <taxon>Tylenchina</taxon>
        <taxon>Tylenchomorpha</taxon>
        <taxon>Aphelenchoidea</taxon>
        <taxon>Aphelenchoididae</taxon>
        <taxon>Bursaphelenchus</taxon>
    </lineage>
</organism>
<dbReference type="Proteomes" id="UP000582659">
    <property type="component" value="Unassembled WGS sequence"/>
</dbReference>
<dbReference type="Proteomes" id="UP000659654">
    <property type="component" value="Unassembled WGS sequence"/>
</dbReference>